<dbReference type="Ensembl" id="ENSSFAT00005005760.1">
    <property type="protein sequence ID" value="ENSSFAP00005005452.1"/>
    <property type="gene ID" value="ENSSFAG00005003418.1"/>
</dbReference>
<sequence length="142" mass="15546">VLKVLTASPGFRMFVWLCVFLCAWGTGGSARAPGGLLLGGPRRVPVDGAPVVSAARFAVAQFNKVNEEERFAYKLMNITSAKMQVVAGVNYFLDALLGRTVCGRRSAADAQRCECQCLFVVTDIPWEHSRVLTQNKCHLNKK</sequence>
<dbReference type="InParanoid" id="A0A672FHY6"/>
<dbReference type="InterPro" id="IPR000010">
    <property type="entry name" value="Cystatin_dom"/>
</dbReference>
<feature type="domain" description="Cystatin" evidence="6">
    <location>
        <begin position="36"/>
        <end position="138"/>
    </location>
</feature>
<keyword evidence="4" id="KW-1015">Disulfide bond</keyword>
<dbReference type="AlphaFoldDB" id="A0A672FHY6"/>
<organism evidence="7 8">
    <name type="scientific">Salarias fasciatus</name>
    <name type="common">Jewelled blenny</name>
    <name type="synonym">Blennius fasciatus</name>
    <dbReference type="NCBI Taxonomy" id="181472"/>
    <lineage>
        <taxon>Eukaryota</taxon>
        <taxon>Metazoa</taxon>
        <taxon>Chordata</taxon>
        <taxon>Craniata</taxon>
        <taxon>Vertebrata</taxon>
        <taxon>Euteleostomi</taxon>
        <taxon>Actinopterygii</taxon>
        <taxon>Neopterygii</taxon>
        <taxon>Teleostei</taxon>
        <taxon>Neoteleostei</taxon>
        <taxon>Acanthomorphata</taxon>
        <taxon>Ovalentaria</taxon>
        <taxon>Blenniimorphae</taxon>
        <taxon>Blenniiformes</taxon>
        <taxon>Blennioidei</taxon>
        <taxon>Blenniidae</taxon>
        <taxon>Salariinae</taxon>
        <taxon>Salarias</taxon>
    </lineage>
</organism>
<evidence type="ECO:0000256" key="2">
    <source>
        <dbReference type="ARBA" id="ARBA00022690"/>
    </source>
</evidence>
<reference evidence="7" key="2">
    <citation type="submission" date="2025-08" db="UniProtKB">
        <authorList>
            <consortium name="Ensembl"/>
        </authorList>
    </citation>
    <scope>IDENTIFICATION</scope>
</reference>
<dbReference type="Gene3D" id="3.10.450.10">
    <property type="match status" value="1"/>
</dbReference>
<dbReference type="Proteomes" id="UP000472267">
    <property type="component" value="Chromosome 13"/>
</dbReference>
<evidence type="ECO:0000256" key="4">
    <source>
        <dbReference type="ARBA" id="ARBA00023157"/>
    </source>
</evidence>
<dbReference type="InterPro" id="IPR046350">
    <property type="entry name" value="Cystatin_sf"/>
</dbReference>
<keyword evidence="2" id="KW-0646">Protease inhibitor</keyword>
<dbReference type="GO" id="GO:0004869">
    <property type="term" value="F:cysteine-type endopeptidase inhibitor activity"/>
    <property type="evidence" value="ECO:0007669"/>
    <property type="project" value="UniProtKB-KW"/>
</dbReference>
<evidence type="ECO:0000313" key="8">
    <source>
        <dbReference type="Proteomes" id="UP000472267"/>
    </source>
</evidence>
<comment type="similarity">
    <text evidence="1">Belongs to the cystatin family.</text>
</comment>
<keyword evidence="3" id="KW-0789">Thiol protease inhibitor</keyword>
<dbReference type="PANTHER" id="PTHR46186">
    <property type="entry name" value="CYSTATIN"/>
    <property type="match status" value="1"/>
</dbReference>
<dbReference type="SUPFAM" id="SSF54403">
    <property type="entry name" value="Cystatin/monellin"/>
    <property type="match status" value="1"/>
</dbReference>
<reference evidence="7" key="1">
    <citation type="submission" date="2019-06" db="EMBL/GenBank/DDBJ databases">
        <authorList>
            <consortium name="Wellcome Sanger Institute Data Sharing"/>
        </authorList>
    </citation>
    <scope>NUCLEOTIDE SEQUENCE [LARGE SCALE GENOMIC DNA]</scope>
</reference>
<dbReference type="FunFam" id="3.10.450.10:FF:000004">
    <property type="entry name" value="Cystatin C"/>
    <property type="match status" value="1"/>
</dbReference>
<proteinExistence type="inferred from homology"/>
<dbReference type="GO" id="GO:0005615">
    <property type="term" value="C:extracellular space"/>
    <property type="evidence" value="ECO:0007669"/>
    <property type="project" value="TreeGrafter"/>
</dbReference>
<keyword evidence="8" id="KW-1185">Reference proteome</keyword>
<evidence type="ECO:0000256" key="1">
    <source>
        <dbReference type="ARBA" id="ARBA00009403"/>
    </source>
</evidence>
<dbReference type="CDD" id="cd00042">
    <property type="entry name" value="CY"/>
    <property type="match status" value="1"/>
</dbReference>
<keyword evidence="5" id="KW-0732">Signal</keyword>
<dbReference type="PANTHER" id="PTHR46186:SF2">
    <property type="entry name" value="CYSTATIN"/>
    <property type="match status" value="1"/>
</dbReference>
<evidence type="ECO:0000256" key="3">
    <source>
        <dbReference type="ARBA" id="ARBA00022704"/>
    </source>
</evidence>
<feature type="chain" id="PRO_5025598312" description="Cystatin domain-containing protein" evidence="5">
    <location>
        <begin position="31"/>
        <end position="142"/>
    </location>
</feature>
<evidence type="ECO:0000313" key="7">
    <source>
        <dbReference type="Ensembl" id="ENSSFAP00005005452.1"/>
    </source>
</evidence>
<protein>
    <recommendedName>
        <fullName evidence="6">Cystatin domain-containing protein</fullName>
    </recommendedName>
</protein>
<dbReference type="Pfam" id="PF00031">
    <property type="entry name" value="Cystatin"/>
    <property type="match status" value="1"/>
</dbReference>
<name>A0A672FHY6_SALFA</name>
<gene>
    <name evidence="7" type="primary">LOC115399907</name>
</gene>
<evidence type="ECO:0000259" key="6">
    <source>
        <dbReference type="SMART" id="SM00043"/>
    </source>
</evidence>
<reference evidence="7" key="3">
    <citation type="submission" date="2025-09" db="UniProtKB">
        <authorList>
            <consortium name="Ensembl"/>
        </authorList>
    </citation>
    <scope>IDENTIFICATION</scope>
</reference>
<evidence type="ECO:0000256" key="5">
    <source>
        <dbReference type="SAM" id="SignalP"/>
    </source>
</evidence>
<accession>A0A672FHY6</accession>
<dbReference type="OMA" id="LTRNECH"/>
<dbReference type="GO" id="GO:0005737">
    <property type="term" value="C:cytoplasm"/>
    <property type="evidence" value="ECO:0007669"/>
    <property type="project" value="TreeGrafter"/>
</dbReference>
<dbReference type="SMART" id="SM00043">
    <property type="entry name" value="CY"/>
    <property type="match status" value="1"/>
</dbReference>
<feature type="signal peptide" evidence="5">
    <location>
        <begin position="1"/>
        <end position="30"/>
    </location>
</feature>
<dbReference type="GO" id="GO:0031982">
    <property type="term" value="C:vesicle"/>
    <property type="evidence" value="ECO:0007669"/>
    <property type="project" value="TreeGrafter"/>
</dbReference>